<sequence>MYKHALTLFSPGLLILTLIRAIQDWRTNTSRMHVVLVNHNISYYACDFLNIFTAIFQFSGLDSCNPRHAHAPPSLAGESTSTGHQWRRRFDVQHLICKSHGVMSYPVSYSVPFMEQIWWWRDSTGSQGIRPALPLMTIFYNCKHP</sequence>
<dbReference type="EMBL" id="JABBWM010000036">
    <property type="protein sequence ID" value="KAG2106196.1"/>
    <property type="molecule type" value="Genomic_DNA"/>
</dbReference>
<accession>A0A9P7JSV3</accession>
<dbReference type="Proteomes" id="UP000823399">
    <property type="component" value="Unassembled WGS sequence"/>
</dbReference>
<keyword evidence="1" id="KW-0732">Signal</keyword>
<organism evidence="2 3">
    <name type="scientific">Suillus discolor</name>
    <dbReference type="NCBI Taxonomy" id="1912936"/>
    <lineage>
        <taxon>Eukaryota</taxon>
        <taxon>Fungi</taxon>
        <taxon>Dikarya</taxon>
        <taxon>Basidiomycota</taxon>
        <taxon>Agaricomycotina</taxon>
        <taxon>Agaricomycetes</taxon>
        <taxon>Agaricomycetidae</taxon>
        <taxon>Boletales</taxon>
        <taxon>Suillineae</taxon>
        <taxon>Suillaceae</taxon>
        <taxon>Suillus</taxon>
    </lineage>
</organism>
<dbReference type="RefSeq" id="XP_041291506.1">
    <property type="nucleotide sequence ID" value="XM_041433824.1"/>
</dbReference>
<feature type="chain" id="PRO_5040385443" evidence="1">
    <location>
        <begin position="22"/>
        <end position="145"/>
    </location>
</feature>
<dbReference type="AlphaFoldDB" id="A0A9P7JSV3"/>
<dbReference type="GeneID" id="64696083"/>
<evidence type="ECO:0000256" key="1">
    <source>
        <dbReference type="SAM" id="SignalP"/>
    </source>
</evidence>
<gene>
    <name evidence="2" type="ORF">F5147DRAFT_653950</name>
</gene>
<evidence type="ECO:0000313" key="2">
    <source>
        <dbReference type="EMBL" id="KAG2106196.1"/>
    </source>
</evidence>
<comment type="caution">
    <text evidence="2">The sequence shown here is derived from an EMBL/GenBank/DDBJ whole genome shotgun (WGS) entry which is preliminary data.</text>
</comment>
<reference evidence="2" key="1">
    <citation type="journal article" date="2020" name="New Phytol.">
        <title>Comparative genomics reveals dynamic genome evolution in host specialist ectomycorrhizal fungi.</title>
        <authorList>
            <person name="Lofgren L.A."/>
            <person name="Nguyen N.H."/>
            <person name="Vilgalys R."/>
            <person name="Ruytinx J."/>
            <person name="Liao H.L."/>
            <person name="Branco S."/>
            <person name="Kuo A."/>
            <person name="LaButti K."/>
            <person name="Lipzen A."/>
            <person name="Andreopoulos W."/>
            <person name="Pangilinan J."/>
            <person name="Riley R."/>
            <person name="Hundley H."/>
            <person name="Na H."/>
            <person name="Barry K."/>
            <person name="Grigoriev I.V."/>
            <person name="Stajich J.E."/>
            <person name="Kennedy P.G."/>
        </authorList>
    </citation>
    <scope>NUCLEOTIDE SEQUENCE</scope>
    <source>
        <strain evidence="2">FC423</strain>
    </source>
</reference>
<name>A0A9P7JSV3_9AGAM</name>
<proteinExistence type="predicted"/>
<protein>
    <submittedName>
        <fullName evidence="2">Uncharacterized protein</fullName>
    </submittedName>
</protein>
<keyword evidence="3" id="KW-1185">Reference proteome</keyword>
<feature type="signal peptide" evidence="1">
    <location>
        <begin position="1"/>
        <end position="21"/>
    </location>
</feature>
<evidence type="ECO:0000313" key="3">
    <source>
        <dbReference type="Proteomes" id="UP000823399"/>
    </source>
</evidence>